<dbReference type="eggNOG" id="KOG1097">
    <property type="taxonomic scope" value="Eukaryota"/>
</dbReference>
<dbReference type="GeneID" id="18256697"/>
<dbReference type="OrthoDB" id="272271at2759"/>
<dbReference type="PANTHER" id="PTHR11409">
    <property type="entry name" value="ADENOSINE DEAMINASE"/>
    <property type="match status" value="1"/>
</dbReference>
<accession>G0S6L0</accession>
<dbReference type="EMBL" id="GL988041">
    <property type="protein sequence ID" value="EGS20821.1"/>
    <property type="molecule type" value="Genomic_DNA"/>
</dbReference>
<dbReference type="PANTHER" id="PTHR11409:SF42">
    <property type="entry name" value="ADENOSINE DEAMINASE-LIKE PROTEIN"/>
    <property type="match status" value="1"/>
</dbReference>
<feature type="domain" description="Adenosine deaminase" evidence="8">
    <location>
        <begin position="4"/>
        <end position="131"/>
    </location>
</feature>
<evidence type="ECO:0000256" key="3">
    <source>
        <dbReference type="ARBA" id="ARBA00022723"/>
    </source>
</evidence>
<dbReference type="GO" id="GO:0046103">
    <property type="term" value="P:inosine biosynthetic process"/>
    <property type="evidence" value="ECO:0007669"/>
    <property type="project" value="TreeGrafter"/>
</dbReference>
<sequence length="148" mass="16149">MPAAGLTKEGYIQTILDAIAEHEREQLDKPEPKLRTKLILSVDRRNTLEQAYEVLSLATRFLGKGVVGIDLCGDPAAGSISSLSAFTPVFQKARTLGLGVTVHFAEAECSGTDAELQLLLSWQPDRLGHVICVSDTMKQEIKKREDLG</sequence>
<name>G0S6L0_CHATD</name>
<evidence type="ECO:0000256" key="7">
    <source>
        <dbReference type="ARBA" id="ARBA00048787"/>
    </source>
</evidence>
<evidence type="ECO:0000256" key="5">
    <source>
        <dbReference type="ARBA" id="ARBA00022833"/>
    </source>
</evidence>
<evidence type="ECO:0000313" key="10">
    <source>
        <dbReference type="Proteomes" id="UP000008066"/>
    </source>
</evidence>
<organism evidence="10">
    <name type="scientific">Chaetomium thermophilum (strain DSM 1495 / CBS 144.50 / IMI 039719)</name>
    <name type="common">Thermochaetoides thermophila</name>
    <dbReference type="NCBI Taxonomy" id="759272"/>
    <lineage>
        <taxon>Eukaryota</taxon>
        <taxon>Fungi</taxon>
        <taxon>Dikarya</taxon>
        <taxon>Ascomycota</taxon>
        <taxon>Pezizomycotina</taxon>
        <taxon>Sordariomycetes</taxon>
        <taxon>Sordariomycetidae</taxon>
        <taxon>Sordariales</taxon>
        <taxon>Chaetomiaceae</taxon>
        <taxon>Thermochaetoides</taxon>
    </lineage>
</organism>
<dbReference type="Proteomes" id="UP000008066">
    <property type="component" value="Unassembled WGS sequence"/>
</dbReference>
<dbReference type="KEGG" id="cthr:CTHT_0026590"/>
<dbReference type="SUPFAM" id="SSF51556">
    <property type="entry name" value="Metallo-dependent hydrolases"/>
    <property type="match status" value="1"/>
</dbReference>
<dbReference type="InterPro" id="IPR001365">
    <property type="entry name" value="A_deaminase_dom"/>
</dbReference>
<dbReference type="InterPro" id="IPR032466">
    <property type="entry name" value="Metal_Hydrolase"/>
</dbReference>
<proteinExistence type="inferred from homology"/>
<dbReference type="Pfam" id="PF00962">
    <property type="entry name" value="A_deaminase"/>
    <property type="match status" value="1"/>
</dbReference>
<dbReference type="GO" id="GO:0006154">
    <property type="term" value="P:adenosine catabolic process"/>
    <property type="evidence" value="ECO:0007669"/>
    <property type="project" value="TreeGrafter"/>
</dbReference>
<comment type="catalytic activity">
    <reaction evidence="7">
        <text>N(6)-methyl-AMP + H2O + H(+) = IMP + methylamine</text>
        <dbReference type="Rhea" id="RHEA:16001"/>
        <dbReference type="ChEBI" id="CHEBI:15377"/>
        <dbReference type="ChEBI" id="CHEBI:15378"/>
        <dbReference type="ChEBI" id="CHEBI:58053"/>
        <dbReference type="ChEBI" id="CHEBI:59338"/>
        <dbReference type="ChEBI" id="CHEBI:144842"/>
    </reaction>
    <physiologicalReaction direction="left-to-right" evidence="7">
        <dbReference type="Rhea" id="RHEA:16002"/>
    </physiologicalReaction>
</comment>
<dbReference type="AlphaFoldDB" id="G0S6L0"/>
<dbReference type="GO" id="GO:0004000">
    <property type="term" value="F:adenosine deaminase activity"/>
    <property type="evidence" value="ECO:0007669"/>
    <property type="project" value="TreeGrafter"/>
</dbReference>
<dbReference type="RefSeq" id="XP_006693117.1">
    <property type="nucleotide sequence ID" value="XM_006693054.1"/>
</dbReference>
<evidence type="ECO:0000256" key="2">
    <source>
        <dbReference type="ARBA" id="ARBA00006676"/>
    </source>
</evidence>
<dbReference type="HOGENOM" id="CLU_1758595_0_0_1"/>
<dbReference type="InterPro" id="IPR006330">
    <property type="entry name" value="Ado/ade_deaminase"/>
</dbReference>
<evidence type="ECO:0000259" key="8">
    <source>
        <dbReference type="Pfam" id="PF00962"/>
    </source>
</evidence>
<gene>
    <name evidence="9" type="ORF">CTHT_0026590</name>
</gene>
<evidence type="ECO:0000256" key="6">
    <source>
        <dbReference type="ARBA" id="ARBA00023080"/>
    </source>
</evidence>
<dbReference type="GO" id="GO:0009117">
    <property type="term" value="P:nucleotide metabolic process"/>
    <property type="evidence" value="ECO:0007669"/>
    <property type="project" value="UniProtKB-KW"/>
</dbReference>
<comment type="cofactor">
    <cofactor evidence="1">
        <name>Zn(2+)</name>
        <dbReference type="ChEBI" id="CHEBI:29105"/>
    </cofactor>
</comment>
<keyword evidence="3" id="KW-0479">Metal-binding</keyword>
<dbReference type="STRING" id="759272.G0S6L0"/>
<dbReference type="Gene3D" id="3.20.20.140">
    <property type="entry name" value="Metal-dependent hydrolases"/>
    <property type="match status" value="1"/>
</dbReference>
<keyword evidence="10" id="KW-1185">Reference proteome</keyword>
<evidence type="ECO:0000256" key="4">
    <source>
        <dbReference type="ARBA" id="ARBA00022801"/>
    </source>
</evidence>
<dbReference type="GO" id="GO:0046872">
    <property type="term" value="F:metal ion binding"/>
    <property type="evidence" value="ECO:0007669"/>
    <property type="project" value="UniProtKB-KW"/>
</dbReference>
<keyword evidence="4" id="KW-0378">Hydrolase</keyword>
<evidence type="ECO:0000256" key="1">
    <source>
        <dbReference type="ARBA" id="ARBA00001947"/>
    </source>
</evidence>
<reference evidence="9 10" key="1">
    <citation type="journal article" date="2011" name="Cell">
        <title>Insight into structure and assembly of the nuclear pore complex by utilizing the genome of a eukaryotic thermophile.</title>
        <authorList>
            <person name="Amlacher S."/>
            <person name="Sarges P."/>
            <person name="Flemming D."/>
            <person name="van Noort V."/>
            <person name="Kunze R."/>
            <person name="Devos D.P."/>
            <person name="Arumugam M."/>
            <person name="Bork P."/>
            <person name="Hurt E."/>
        </authorList>
    </citation>
    <scope>NUCLEOTIDE SEQUENCE [LARGE SCALE GENOMIC DNA]</scope>
    <source>
        <strain evidence="10">DSM 1495 / CBS 144.50 / IMI 039719</strain>
    </source>
</reference>
<keyword evidence="5" id="KW-0862">Zinc</keyword>
<evidence type="ECO:0000313" key="9">
    <source>
        <dbReference type="EMBL" id="EGS20821.1"/>
    </source>
</evidence>
<protein>
    <submittedName>
        <fullName evidence="9">Adenosine deaminase-like protein</fullName>
    </submittedName>
</protein>
<comment type="similarity">
    <text evidence="2">Belongs to the metallo-dependent hydrolases superfamily. Adenosine and AMP deaminases family.</text>
</comment>
<keyword evidence="6" id="KW-0546">Nucleotide metabolism</keyword>